<dbReference type="InterPro" id="IPR017528">
    <property type="entry name" value="CHP03097O-antigen_lig-rel"/>
</dbReference>
<evidence type="ECO:0000256" key="5">
    <source>
        <dbReference type="SAM" id="MobiDB-lite"/>
    </source>
</evidence>
<evidence type="ECO:0000256" key="4">
    <source>
        <dbReference type="ARBA" id="ARBA00023136"/>
    </source>
</evidence>
<evidence type="ECO:0000256" key="6">
    <source>
        <dbReference type="SAM" id="Phobius"/>
    </source>
</evidence>
<keyword evidence="3 6" id="KW-1133">Transmembrane helix</keyword>
<dbReference type="GO" id="GO:0016020">
    <property type="term" value="C:membrane"/>
    <property type="evidence" value="ECO:0007669"/>
    <property type="project" value="UniProtKB-SubCell"/>
</dbReference>
<feature type="domain" description="DUF5935" evidence="8">
    <location>
        <begin position="1"/>
        <end position="189"/>
    </location>
</feature>
<dbReference type="Proteomes" id="UP000022141">
    <property type="component" value="Unassembled WGS sequence"/>
</dbReference>
<feature type="transmembrane region" description="Helical" evidence="6">
    <location>
        <begin position="104"/>
        <end position="121"/>
    </location>
</feature>
<gene>
    <name evidence="9" type="ORF">AW11_02196</name>
</gene>
<feature type="transmembrane region" description="Helical" evidence="6">
    <location>
        <begin position="199"/>
        <end position="231"/>
    </location>
</feature>
<evidence type="ECO:0000259" key="7">
    <source>
        <dbReference type="Pfam" id="PF04932"/>
    </source>
</evidence>
<dbReference type="STRING" id="1454004.AW11_02196"/>
<feature type="transmembrane region" description="Helical" evidence="6">
    <location>
        <begin position="43"/>
        <end position="63"/>
    </location>
</feature>
<organism evidence="9 10">
    <name type="scientific">Accumulibacter regalis</name>
    <dbReference type="NCBI Taxonomy" id="522306"/>
    <lineage>
        <taxon>Bacteria</taxon>
        <taxon>Pseudomonadati</taxon>
        <taxon>Pseudomonadota</taxon>
        <taxon>Betaproteobacteria</taxon>
        <taxon>Candidatus Accumulibacter</taxon>
    </lineage>
</organism>
<comment type="subcellular location">
    <subcellularLocation>
        <location evidence="1">Membrane</location>
        <topology evidence="1">Multi-pass membrane protein</topology>
    </subcellularLocation>
</comment>
<dbReference type="Pfam" id="PF04932">
    <property type="entry name" value="Wzy_C"/>
    <property type="match status" value="1"/>
</dbReference>
<feature type="transmembrane region" description="Helical" evidence="6">
    <location>
        <begin position="130"/>
        <end position="151"/>
    </location>
</feature>
<dbReference type="InterPro" id="IPR007016">
    <property type="entry name" value="O-antigen_ligase-rel_domated"/>
</dbReference>
<keyword evidence="9" id="KW-0436">Ligase</keyword>
<protein>
    <submittedName>
        <fullName evidence="9">O-glycosylation ligase, exosortase A-associated</fullName>
    </submittedName>
</protein>
<dbReference type="GO" id="GO:0016874">
    <property type="term" value="F:ligase activity"/>
    <property type="evidence" value="ECO:0007669"/>
    <property type="project" value="UniProtKB-KW"/>
</dbReference>
<feature type="transmembrane region" description="Helical" evidence="6">
    <location>
        <begin position="70"/>
        <end position="92"/>
    </location>
</feature>
<keyword evidence="4 6" id="KW-0472">Membrane</keyword>
<dbReference type="PATRIC" id="fig|1454004.3.peg.2273"/>
<dbReference type="Pfam" id="PF19358">
    <property type="entry name" value="DUF5935"/>
    <property type="match status" value="1"/>
</dbReference>
<evidence type="ECO:0000259" key="8">
    <source>
        <dbReference type="Pfam" id="PF19358"/>
    </source>
</evidence>
<dbReference type="NCBIfam" id="TIGR03097">
    <property type="entry name" value="PEP_O_lig_1"/>
    <property type="match status" value="1"/>
</dbReference>
<feature type="region of interest" description="Disordered" evidence="5">
    <location>
        <begin position="424"/>
        <end position="443"/>
    </location>
</feature>
<feature type="transmembrane region" description="Helical" evidence="6">
    <location>
        <begin position="338"/>
        <end position="356"/>
    </location>
</feature>
<comment type="caution">
    <text evidence="9">The sequence shown here is derived from an EMBL/GenBank/DDBJ whole genome shotgun (WGS) entry which is preliminary data.</text>
</comment>
<keyword evidence="10" id="KW-1185">Reference proteome</keyword>
<dbReference type="InterPro" id="IPR045979">
    <property type="entry name" value="DUF5935"/>
</dbReference>
<feature type="domain" description="O-antigen ligase-related" evidence="7">
    <location>
        <begin position="202"/>
        <end position="346"/>
    </location>
</feature>
<feature type="transmembrane region" description="Helical" evidence="6">
    <location>
        <begin position="376"/>
        <end position="397"/>
    </location>
</feature>
<dbReference type="EMBL" id="JEMY01000027">
    <property type="protein sequence ID" value="EXI88309.1"/>
    <property type="molecule type" value="Genomic_DNA"/>
</dbReference>
<dbReference type="InterPro" id="IPR051533">
    <property type="entry name" value="WaaL-like"/>
</dbReference>
<feature type="transmembrane region" description="Helical" evidence="6">
    <location>
        <begin position="237"/>
        <end position="254"/>
    </location>
</feature>
<accession>A0A011RAV7</accession>
<feature type="transmembrane region" description="Helical" evidence="6">
    <location>
        <begin position="171"/>
        <end position="187"/>
    </location>
</feature>
<evidence type="ECO:0000256" key="2">
    <source>
        <dbReference type="ARBA" id="ARBA00022692"/>
    </source>
</evidence>
<proteinExistence type="predicted"/>
<reference evidence="9" key="1">
    <citation type="submission" date="2014-02" db="EMBL/GenBank/DDBJ databases">
        <title>Expanding our view of genomic diversity in Candidatus Accumulibacter clades.</title>
        <authorList>
            <person name="Skennerton C.T."/>
            <person name="Barr J.J."/>
            <person name="Slater F.R."/>
            <person name="Bond P.L."/>
            <person name="Tyson G.W."/>
        </authorList>
    </citation>
    <scope>NUCLEOTIDE SEQUENCE [LARGE SCALE GENOMIC DNA]</scope>
</reference>
<name>A0A011RAV7_ACCRE</name>
<evidence type="ECO:0000313" key="9">
    <source>
        <dbReference type="EMBL" id="EXI88309.1"/>
    </source>
</evidence>
<keyword evidence="2 6" id="KW-0812">Transmembrane</keyword>
<sequence length="443" mass="48595">MRDLVITAIVIGLLPFILRSPRLGAYVWAWISMMIPHRAAYGFARTMPFGQMVAIATLVAFLFSKERRPFPVNAVTVVYLALIFWMTITSFFAINAPQVVLDRWVFVVKIHVMLFVTLMLIRGREQIERLIWVIALSIGFYGVKGGIWTVLTGGGGRVYGPDGGMAADNNALGLALVMLLPFFHYLYKMATRRVVRLGLLFCFVTITLSILGSQSRGALLALLAMATFLGLKSSRPVLTTFVLALTVAMAVMFMPDSWSGRMKSIENYEDDGSAMSRIYTWKTLWALALDRPLVGGGFVVDTPQVFAIYAPAEGLGHNLDGNVYVAHSIYFQMLGEHGFPGLALYLLLGITAWKMAGRLARESKEDPEYANWLPLLMRMVQVSIAGYSVGGAFLSLAHFDVSYYIVGIAVLADATVRERKGGQAAAATSATGPPPLPLTASRQ</sequence>
<evidence type="ECO:0000256" key="3">
    <source>
        <dbReference type="ARBA" id="ARBA00022989"/>
    </source>
</evidence>
<dbReference type="AlphaFoldDB" id="A0A011RAV7"/>
<dbReference type="PANTHER" id="PTHR37422:SF13">
    <property type="entry name" value="LIPOPOLYSACCHARIDE BIOSYNTHESIS PROTEIN PA4999-RELATED"/>
    <property type="match status" value="1"/>
</dbReference>
<dbReference type="eggNOG" id="COG3307">
    <property type="taxonomic scope" value="Bacteria"/>
</dbReference>
<evidence type="ECO:0000313" key="10">
    <source>
        <dbReference type="Proteomes" id="UP000022141"/>
    </source>
</evidence>
<evidence type="ECO:0000256" key="1">
    <source>
        <dbReference type="ARBA" id="ARBA00004141"/>
    </source>
</evidence>
<dbReference type="PANTHER" id="PTHR37422">
    <property type="entry name" value="TEICHURONIC ACID BIOSYNTHESIS PROTEIN TUAE"/>
    <property type="match status" value="1"/>
</dbReference>